<dbReference type="Proteomes" id="UP000002630">
    <property type="component" value="Linkage Group LG17"/>
</dbReference>
<feature type="transmembrane region" description="Helical" evidence="7">
    <location>
        <begin position="249"/>
        <end position="273"/>
    </location>
</feature>
<feature type="region of interest" description="Disordered" evidence="8">
    <location>
        <begin position="122"/>
        <end position="151"/>
    </location>
</feature>
<dbReference type="OrthoDB" id="9909019at2759"/>
<dbReference type="InParanoid" id="D7FV79"/>
<keyword evidence="11" id="KW-1185">Reference proteome</keyword>
<dbReference type="AlphaFoldDB" id="D7FV79"/>
<dbReference type="OMA" id="RYARSCK"/>
<dbReference type="STRING" id="2880.D7FV79"/>
<dbReference type="PROSITE" id="PS50216">
    <property type="entry name" value="DHHC"/>
    <property type="match status" value="1"/>
</dbReference>
<keyword evidence="2 7" id="KW-0808">Transferase</keyword>
<feature type="compositionally biased region" description="Gly residues" evidence="8">
    <location>
        <begin position="122"/>
        <end position="133"/>
    </location>
</feature>
<feature type="transmembrane region" description="Helical" evidence="7">
    <location>
        <begin position="6"/>
        <end position="24"/>
    </location>
</feature>
<dbReference type="GO" id="GO:0016020">
    <property type="term" value="C:membrane"/>
    <property type="evidence" value="ECO:0007669"/>
    <property type="project" value="UniProtKB-SubCell"/>
</dbReference>
<feature type="region of interest" description="Disordered" evidence="8">
    <location>
        <begin position="348"/>
        <end position="370"/>
    </location>
</feature>
<comment type="similarity">
    <text evidence="7">Belongs to the DHHC palmitoyltransferase family.</text>
</comment>
<comment type="subcellular location">
    <subcellularLocation>
        <location evidence="1">Membrane</location>
        <topology evidence="1">Multi-pass membrane protein</topology>
    </subcellularLocation>
</comment>
<evidence type="ECO:0000256" key="7">
    <source>
        <dbReference type="RuleBase" id="RU079119"/>
    </source>
</evidence>
<reference evidence="10 11" key="1">
    <citation type="journal article" date="2010" name="Nature">
        <title>The Ectocarpus genome and the independent evolution of multicellularity in brown algae.</title>
        <authorList>
            <person name="Cock J.M."/>
            <person name="Sterck L."/>
            <person name="Rouze P."/>
            <person name="Scornet D."/>
            <person name="Allen A.E."/>
            <person name="Amoutzias G."/>
            <person name="Anthouard V."/>
            <person name="Artiguenave F."/>
            <person name="Aury J.M."/>
            <person name="Badger J.H."/>
            <person name="Beszteri B."/>
            <person name="Billiau K."/>
            <person name="Bonnet E."/>
            <person name="Bothwell J.H."/>
            <person name="Bowler C."/>
            <person name="Boyen C."/>
            <person name="Brownlee C."/>
            <person name="Carrano C.J."/>
            <person name="Charrier B."/>
            <person name="Cho G.Y."/>
            <person name="Coelho S.M."/>
            <person name="Collen J."/>
            <person name="Corre E."/>
            <person name="Da Silva C."/>
            <person name="Delage L."/>
            <person name="Delaroque N."/>
            <person name="Dittami S.M."/>
            <person name="Doulbeau S."/>
            <person name="Elias M."/>
            <person name="Farnham G."/>
            <person name="Gachon C.M."/>
            <person name="Gschloessl B."/>
            <person name="Heesch S."/>
            <person name="Jabbari K."/>
            <person name="Jubin C."/>
            <person name="Kawai H."/>
            <person name="Kimura K."/>
            <person name="Kloareg B."/>
            <person name="Kupper F.C."/>
            <person name="Lang D."/>
            <person name="Le Bail A."/>
            <person name="Leblanc C."/>
            <person name="Lerouge P."/>
            <person name="Lohr M."/>
            <person name="Lopez P.J."/>
            <person name="Martens C."/>
            <person name="Maumus F."/>
            <person name="Michel G."/>
            <person name="Miranda-Saavedra D."/>
            <person name="Morales J."/>
            <person name="Moreau H."/>
            <person name="Motomura T."/>
            <person name="Nagasato C."/>
            <person name="Napoli C.A."/>
            <person name="Nelson D.R."/>
            <person name="Nyvall-Collen P."/>
            <person name="Peters A.F."/>
            <person name="Pommier C."/>
            <person name="Potin P."/>
            <person name="Poulain J."/>
            <person name="Quesneville H."/>
            <person name="Read B."/>
            <person name="Rensing S.A."/>
            <person name="Ritter A."/>
            <person name="Rousvoal S."/>
            <person name="Samanta M."/>
            <person name="Samson G."/>
            <person name="Schroeder D.C."/>
            <person name="Segurens B."/>
            <person name="Strittmatter M."/>
            <person name="Tonon T."/>
            <person name="Tregear J.W."/>
            <person name="Valentin K."/>
            <person name="von Dassow P."/>
            <person name="Yamagishi T."/>
            <person name="Van de Peer Y."/>
            <person name="Wincker P."/>
        </authorList>
    </citation>
    <scope>NUCLEOTIDE SEQUENCE [LARGE SCALE GENOMIC DNA]</scope>
    <source>
        <strain evidence="11">Ec32 / CCAP1310/4</strain>
    </source>
</reference>
<organism evidence="10 11">
    <name type="scientific">Ectocarpus siliculosus</name>
    <name type="common">Brown alga</name>
    <name type="synonym">Conferva siliculosa</name>
    <dbReference type="NCBI Taxonomy" id="2880"/>
    <lineage>
        <taxon>Eukaryota</taxon>
        <taxon>Sar</taxon>
        <taxon>Stramenopiles</taxon>
        <taxon>Ochrophyta</taxon>
        <taxon>PX clade</taxon>
        <taxon>Phaeophyceae</taxon>
        <taxon>Ectocarpales</taxon>
        <taxon>Ectocarpaceae</taxon>
        <taxon>Ectocarpus</taxon>
    </lineage>
</organism>
<feature type="compositionally biased region" description="Polar residues" evidence="8">
    <location>
        <begin position="134"/>
        <end position="143"/>
    </location>
</feature>
<proteinExistence type="inferred from homology"/>
<dbReference type="InterPro" id="IPR039859">
    <property type="entry name" value="PFA4/ZDH16/20/ERF2-like"/>
</dbReference>
<evidence type="ECO:0000256" key="5">
    <source>
        <dbReference type="ARBA" id="ARBA00023136"/>
    </source>
</evidence>
<dbReference type="EC" id="2.3.1.225" evidence="7"/>
<evidence type="ECO:0000256" key="3">
    <source>
        <dbReference type="ARBA" id="ARBA00022692"/>
    </source>
</evidence>
<protein>
    <recommendedName>
        <fullName evidence="7">Palmitoyltransferase</fullName>
        <ecNumber evidence="7">2.3.1.225</ecNumber>
    </recommendedName>
</protein>
<gene>
    <name evidence="10" type="ORF">Esi_0029_0013</name>
</gene>
<feature type="transmembrane region" description="Helical" evidence="7">
    <location>
        <begin position="203"/>
        <end position="228"/>
    </location>
</feature>
<dbReference type="PANTHER" id="PTHR12246">
    <property type="entry name" value="PALMITOYLTRANSFERASE ZDHHC16"/>
    <property type="match status" value="1"/>
</dbReference>
<name>D7FV79_ECTSI</name>
<dbReference type="EMBL" id="FN649742">
    <property type="protein sequence ID" value="CBJ26251.1"/>
    <property type="molecule type" value="Genomic_DNA"/>
</dbReference>
<dbReference type="EMBL" id="FN648475">
    <property type="protein sequence ID" value="CBJ26251.1"/>
    <property type="molecule type" value="Genomic_DNA"/>
</dbReference>
<dbReference type="Pfam" id="PF01529">
    <property type="entry name" value="DHHC"/>
    <property type="match status" value="1"/>
</dbReference>
<keyword evidence="6 7" id="KW-0012">Acyltransferase</keyword>
<comment type="catalytic activity">
    <reaction evidence="7">
        <text>L-cysteinyl-[protein] + hexadecanoyl-CoA = S-hexadecanoyl-L-cysteinyl-[protein] + CoA</text>
        <dbReference type="Rhea" id="RHEA:36683"/>
        <dbReference type="Rhea" id="RHEA-COMP:10131"/>
        <dbReference type="Rhea" id="RHEA-COMP:11032"/>
        <dbReference type="ChEBI" id="CHEBI:29950"/>
        <dbReference type="ChEBI" id="CHEBI:57287"/>
        <dbReference type="ChEBI" id="CHEBI:57379"/>
        <dbReference type="ChEBI" id="CHEBI:74151"/>
        <dbReference type="EC" id="2.3.1.225"/>
    </reaction>
</comment>
<evidence type="ECO:0000256" key="4">
    <source>
        <dbReference type="ARBA" id="ARBA00022989"/>
    </source>
</evidence>
<evidence type="ECO:0000256" key="6">
    <source>
        <dbReference type="ARBA" id="ARBA00023315"/>
    </source>
</evidence>
<evidence type="ECO:0000313" key="10">
    <source>
        <dbReference type="EMBL" id="CBJ26251.1"/>
    </source>
</evidence>
<feature type="domain" description="Palmitoyltransferase DHHC" evidence="9">
    <location>
        <begin position="160"/>
        <end position="287"/>
    </location>
</feature>
<dbReference type="eggNOG" id="KOG1313">
    <property type="taxonomic scope" value="Eukaryota"/>
</dbReference>
<feature type="transmembrane region" description="Helical" evidence="7">
    <location>
        <begin position="36"/>
        <end position="55"/>
    </location>
</feature>
<comment type="domain">
    <text evidence="7">The DHHC domain is required for palmitoyltransferase activity.</text>
</comment>
<evidence type="ECO:0000259" key="9">
    <source>
        <dbReference type="Pfam" id="PF01529"/>
    </source>
</evidence>
<accession>D7FV79</accession>
<evidence type="ECO:0000256" key="2">
    <source>
        <dbReference type="ARBA" id="ARBA00022679"/>
    </source>
</evidence>
<sequence>MGPLLLLFATGLISCVICMYFKFILPATATFGSIPYLLHATWALFISFNLFFNYYHCAFTHPGKPELFLPSSCMSDSDDDLTEDDEETGGRCHGSVVERTRPLLSITEGAAISRVNAGGGNSTAAADGGGEGGRNSSNATASRGSMHAGGGGRVRVRCGYCKKCKGPKPARAHHCHVCDQCIVNMDHHCPWMNNCVGYLNYRYFVLFLMYMFVGCVYAVLVSAPQFMAMAKSPGARRKPSPLEMTQHSAIMMTFVLALSVGVAISVLLGWHIYLICSAQTTIEFYQNQSHRSRARQWGELWSNPFDVGCKGNWQQVFGPQPFLLSLLPSRRPPPPPLIDFFPLEDEDQDQRQRFSDEGEWTVDEPMSAVV</sequence>
<evidence type="ECO:0000256" key="1">
    <source>
        <dbReference type="ARBA" id="ARBA00004141"/>
    </source>
</evidence>
<dbReference type="GO" id="GO:0019706">
    <property type="term" value="F:protein-cysteine S-palmitoyltransferase activity"/>
    <property type="evidence" value="ECO:0007669"/>
    <property type="project" value="UniProtKB-EC"/>
</dbReference>
<keyword evidence="5 7" id="KW-0472">Membrane</keyword>
<keyword evidence="4 7" id="KW-1133">Transmembrane helix</keyword>
<evidence type="ECO:0000256" key="8">
    <source>
        <dbReference type="SAM" id="MobiDB-lite"/>
    </source>
</evidence>
<keyword evidence="3 7" id="KW-0812">Transmembrane</keyword>
<evidence type="ECO:0000313" key="11">
    <source>
        <dbReference type="Proteomes" id="UP000002630"/>
    </source>
</evidence>
<dbReference type="InterPro" id="IPR001594">
    <property type="entry name" value="Palmitoyltrfase_DHHC"/>
</dbReference>